<gene>
    <name evidence="1" type="ORF">GCM10008983_09130</name>
</gene>
<evidence type="ECO:0000313" key="1">
    <source>
        <dbReference type="EMBL" id="GAA0434724.1"/>
    </source>
</evidence>
<dbReference type="EMBL" id="BAAADM010000022">
    <property type="protein sequence ID" value="GAA0434724.1"/>
    <property type="molecule type" value="Genomic_DNA"/>
</dbReference>
<evidence type="ECO:0008006" key="3">
    <source>
        <dbReference type="Google" id="ProtNLM"/>
    </source>
</evidence>
<dbReference type="Pfam" id="PF11553">
    <property type="entry name" value="DUF3231"/>
    <property type="match status" value="2"/>
</dbReference>
<dbReference type="Gene3D" id="1.20.1260.10">
    <property type="match status" value="2"/>
</dbReference>
<dbReference type="InterPro" id="IPR021617">
    <property type="entry name" value="DUF3231"/>
</dbReference>
<protein>
    <recommendedName>
        <fullName evidence="3">DUF3231 family protein</fullName>
    </recommendedName>
</protein>
<evidence type="ECO:0000313" key="2">
    <source>
        <dbReference type="Proteomes" id="UP001501459"/>
    </source>
</evidence>
<name>A0ABN0Z5M3_9BACI</name>
<comment type="caution">
    <text evidence="1">The sequence shown here is derived from an EMBL/GenBank/DDBJ whole genome shotgun (WGS) entry which is preliminary data.</text>
</comment>
<organism evidence="1 2">
    <name type="scientific">Lentibacillus halophilus</name>
    <dbReference type="NCBI Taxonomy" id="295065"/>
    <lineage>
        <taxon>Bacteria</taxon>
        <taxon>Bacillati</taxon>
        <taxon>Bacillota</taxon>
        <taxon>Bacilli</taxon>
        <taxon>Bacillales</taxon>
        <taxon>Bacillaceae</taxon>
        <taxon>Lentibacillus</taxon>
    </lineage>
</organism>
<accession>A0ABN0Z5M3</accession>
<keyword evidence="2" id="KW-1185">Reference proteome</keyword>
<sequence>MNEVNEKNIPLTSAEIGSLWTGYMNDSMSKCIFGFMLKHIQDEDIKPVVQYAYDISYNHLDTLTAIFEKEQFAIPNGFTEQDVNMNAPWLFSDIFCLVYVNHIAKAGMLIYSGLVSMSYREDVCNYFVQALNETSNLYKQSLETGLSKGITARHPYIDIPKETDYIDSKNYLSGINPFSDKRPLNAVEISHLYQNVLTNSIGMHLCIAFAQTSPSKDVQNFMLRGKDVSKKHLKIFADTLIKDNIESAQTNVYLSDSTTQTFSDKLVMFHMDLLISAGIGNYSTAASASQRSDLMINYQRLSFEVSRLAKRGADIMIKHNWLEQPPGVKDSKKLAKNKQKG</sequence>
<dbReference type="Proteomes" id="UP001501459">
    <property type="component" value="Unassembled WGS sequence"/>
</dbReference>
<dbReference type="InterPro" id="IPR012347">
    <property type="entry name" value="Ferritin-like"/>
</dbReference>
<proteinExistence type="predicted"/>
<reference evidence="1 2" key="1">
    <citation type="journal article" date="2019" name="Int. J. Syst. Evol. Microbiol.">
        <title>The Global Catalogue of Microorganisms (GCM) 10K type strain sequencing project: providing services to taxonomists for standard genome sequencing and annotation.</title>
        <authorList>
            <consortium name="The Broad Institute Genomics Platform"/>
            <consortium name="The Broad Institute Genome Sequencing Center for Infectious Disease"/>
            <person name="Wu L."/>
            <person name="Ma J."/>
        </authorList>
    </citation>
    <scope>NUCLEOTIDE SEQUENCE [LARGE SCALE GENOMIC DNA]</scope>
    <source>
        <strain evidence="1 2">JCM 12149</strain>
    </source>
</reference>